<evidence type="ECO:0000313" key="3">
    <source>
        <dbReference type="Proteomes" id="UP001595547"/>
    </source>
</evidence>
<name>A0ABV7J4P4_9RHOB</name>
<dbReference type="Proteomes" id="UP001595547">
    <property type="component" value="Unassembled WGS sequence"/>
</dbReference>
<evidence type="ECO:0000313" key="2">
    <source>
        <dbReference type="EMBL" id="MFC3181839.1"/>
    </source>
</evidence>
<reference evidence="3" key="1">
    <citation type="journal article" date="2019" name="Int. J. Syst. Evol. Microbiol.">
        <title>The Global Catalogue of Microorganisms (GCM) 10K type strain sequencing project: providing services to taxonomists for standard genome sequencing and annotation.</title>
        <authorList>
            <consortium name="The Broad Institute Genomics Platform"/>
            <consortium name="The Broad Institute Genome Sequencing Center for Infectious Disease"/>
            <person name="Wu L."/>
            <person name="Ma J."/>
        </authorList>
    </citation>
    <scope>NUCLEOTIDE SEQUENCE [LARGE SCALE GENOMIC DNA]</scope>
    <source>
        <strain evidence="3">KCTC 52039</strain>
    </source>
</reference>
<gene>
    <name evidence="2" type="ORF">ACFOGH_12615</name>
</gene>
<comment type="caution">
    <text evidence="2">The sequence shown here is derived from an EMBL/GenBank/DDBJ whole genome shotgun (WGS) entry which is preliminary data.</text>
</comment>
<dbReference type="EMBL" id="JBHRTO010000001">
    <property type="protein sequence ID" value="MFC3181839.1"/>
    <property type="molecule type" value="Genomic_DNA"/>
</dbReference>
<keyword evidence="2" id="KW-0969">Cilium</keyword>
<dbReference type="RefSeq" id="WP_380073423.1">
    <property type="nucleotide sequence ID" value="NZ_JBHRTO010000001.1"/>
</dbReference>
<keyword evidence="2" id="KW-0966">Cell projection</keyword>
<organism evidence="2 3">
    <name type="scientific">Cypionkella sinensis</name>
    <dbReference type="NCBI Taxonomy" id="1756043"/>
    <lineage>
        <taxon>Bacteria</taxon>
        <taxon>Pseudomonadati</taxon>
        <taxon>Pseudomonadota</taxon>
        <taxon>Alphaproteobacteria</taxon>
        <taxon>Rhodobacterales</taxon>
        <taxon>Paracoccaceae</taxon>
        <taxon>Cypionkella</taxon>
    </lineage>
</organism>
<protein>
    <submittedName>
        <fullName evidence="2">Flagellar basal body-associated FliL family protein</fullName>
    </submittedName>
</protein>
<feature type="region of interest" description="Disordered" evidence="1">
    <location>
        <begin position="35"/>
        <end position="69"/>
    </location>
</feature>
<accession>A0ABV7J4P4</accession>
<proteinExistence type="predicted"/>
<keyword evidence="3" id="KW-1185">Reference proteome</keyword>
<sequence length="176" mass="18160">MIRKLIPVLLGLIGLGIGMGAGIFLRPAAVPAADAGGEHAAQPEEAAGHEASAKPDHAEEAPKEAGAEGGPEYVKLSNQFVIPVVEQGKVVSMVILALTLEVGAGTTEAIYAREPKLRDAFLQVLFDHANSGGFDGSFTDGANLVLLRKALLEAAQTAIGPNVSDVLISDIARQDS</sequence>
<evidence type="ECO:0000256" key="1">
    <source>
        <dbReference type="SAM" id="MobiDB-lite"/>
    </source>
</evidence>
<keyword evidence="2" id="KW-0282">Flagellum</keyword>
<feature type="compositionally biased region" description="Basic and acidic residues" evidence="1">
    <location>
        <begin position="46"/>
        <end position="66"/>
    </location>
</feature>